<dbReference type="EMBL" id="FXZK01000001">
    <property type="protein sequence ID" value="SMY06814.1"/>
    <property type="molecule type" value="Genomic_DNA"/>
</dbReference>
<sequence length="265" mass="27529">MKQLAPLALAACLLAAPTGAQTLDDIVTLDVLPGWDTAQGTRMVGLRLTLADGWKTYWRAPGDSGIPPQVVWRGSENISAAQFHWPVPEVFSLSGMQAIGYSGQVVIPVELQPGTPGQPARAAGELDIGVCEEVCVPMRLSFDMALPPGGGRHPAIISALVDRPMTAAEAGAGPVTCALQPTANGLTITASIPLGSTGSREVVVIETSDPQVWVSETDVTRQGRTLTAQADMVHSNGGGFALDRSGVRITVLGSDRAVDLRGCTG</sequence>
<evidence type="ECO:0000256" key="1">
    <source>
        <dbReference type="SAM" id="SignalP"/>
    </source>
</evidence>
<feature type="domain" description="Thiol:disulfide interchange protein DsbD N-terminal" evidence="2">
    <location>
        <begin position="38"/>
        <end position="138"/>
    </location>
</feature>
<gene>
    <name evidence="3" type="ORF">LOM8899_00944</name>
</gene>
<feature type="signal peptide" evidence="1">
    <location>
        <begin position="1"/>
        <end position="22"/>
    </location>
</feature>
<name>A0A238LBN1_9RHOB</name>
<proteinExistence type="predicted"/>
<evidence type="ECO:0000313" key="3">
    <source>
        <dbReference type="EMBL" id="SMY06814.1"/>
    </source>
</evidence>
<keyword evidence="1" id="KW-0732">Signal</keyword>
<feature type="chain" id="PRO_5012805445" description="Thiol:disulfide interchange protein DsbD N-terminal domain-containing protein" evidence="1">
    <location>
        <begin position="23"/>
        <end position="265"/>
    </location>
</feature>
<evidence type="ECO:0000313" key="4">
    <source>
        <dbReference type="Proteomes" id="UP000201613"/>
    </source>
</evidence>
<dbReference type="Pfam" id="PF11412">
    <property type="entry name" value="DsbD_N"/>
    <property type="match status" value="1"/>
</dbReference>
<accession>A0A238LBN1</accession>
<protein>
    <recommendedName>
        <fullName evidence="2">Thiol:disulfide interchange protein DsbD N-terminal domain-containing protein</fullName>
    </recommendedName>
</protein>
<dbReference type="OrthoDB" id="9811036at2"/>
<dbReference type="Proteomes" id="UP000201613">
    <property type="component" value="Unassembled WGS sequence"/>
</dbReference>
<evidence type="ECO:0000259" key="2">
    <source>
        <dbReference type="Pfam" id="PF11412"/>
    </source>
</evidence>
<dbReference type="AlphaFoldDB" id="A0A238LBN1"/>
<dbReference type="RefSeq" id="WP_093990947.1">
    <property type="nucleotide sequence ID" value="NZ_FXZK01000001.1"/>
</dbReference>
<organism evidence="3 4">
    <name type="scientific">Flavimaricola marinus</name>
    <dbReference type="NCBI Taxonomy" id="1819565"/>
    <lineage>
        <taxon>Bacteria</taxon>
        <taxon>Pseudomonadati</taxon>
        <taxon>Pseudomonadota</taxon>
        <taxon>Alphaproteobacteria</taxon>
        <taxon>Rhodobacterales</taxon>
        <taxon>Paracoccaceae</taxon>
        <taxon>Flavimaricola</taxon>
    </lineage>
</organism>
<keyword evidence="4" id="KW-1185">Reference proteome</keyword>
<dbReference type="InterPro" id="IPR028250">
    <property type="entry name" value="DsbDN"/>
</dbReference>
<reference evidence="3 4" key="1">
    <citation type="submission" date="2017-05" db="EMBL/GenBank/DDBJ databases">
        <authorList>
            <person name="Song R."/>
            <person name="Chenine A.L."/>
            <person name="Ruprecht R.M."/>
        </authorList>
    </citation>
    <scope>NUCLEOTIDE SEQUENCE [LARGE SCALE GENOMIC DNA]</scope>
    <source>
        <strain evidence="3 4">CECT 8899</strain>
    </source>
</reference>